<protein>
    <submittedName>
        <fullName evidence="1">Uncharacterized protein</fullName>
    </submittedName>
</protein>
<name>W4N928_9BIFI</name>
<sequence>MSRIDYPVLVKRQIRRTLPLIRSNVLAQAGTSRRRLVSESGLTDNQLQYALRMAYGGRAPKPLHRGQAGDKLYDSADLLERFARWTGSWAYRRCVDEC</sequence>
<reference evidence="1 2" key="1">
    <citation type="journal article" date="2014" name="Genome Announc.">
        <title>The Genome Sequence of Bifidobacterium moukalabense DSM 27321 Highlights the Close Phylogenetic Relatedness with the Bifidobacterium dentium Taxon.</title>
        <authorList>
            <person name="Lugli G.A."/>
            <person name="Duranti S."/>
            <person name="Milani C."/>
            <person name="Turroni F."/>
            <person name="Viappiani A."/>
            <person name="Mangifesta M."/>
            <person name="van Sinderen D."/>
            <person name="Ventura M."/>
        </authorList>
    </citation>
    <scope>NUCLEOTIDE SEQUENCE [LARGE SCALE GENOMIC DNA]</scope>
    <source>
        <strain evidence="1 2">DSM 27321</strain>
    </source>
</reference>
<gene>
    <name evidence="1" type="ORF">BMOU_1849</name>
</gene>
<keyword evidence="2" id="KW-1185">Reference proteome</keyword>
<dbReference type="STRING" id="1435051.BMOU_1849"/>
<accession>W4N928</accession>
<comment type="caution">
    <text evidence="1">The sequence shown here is derived from an EMBL/GenBank/DDBJ whole genome shotgun (WGS) entry which is preliminary data.</text>
</comment>
<evidence type="ECO:0000313" key="1">
    <source>
        <dbReference type="EMBL" id="ETY70986.1"/>
    </source>
</evidence>
<organism evidence="1 2">
    <name type="scientific">Bifidobacterium moukalabense DSM 27321</name>
    <dbReference type="NCBI Taxonomy" id="1435051"/>
    <lineage>
        <taxon>Bacteria</taxon>
        <taxon>Bacillati</taxon>
        <taxon>Actinomycetota</taxon>
        <taxon>Actinomycetes</taxon>
        <taxon>Bifidobacteriales</taxon>
        <taxon>Bifidobacteriaceae</taxon>
        <taxon>Bifidobacterium</taxon>
    </lineage>
</organism>
<proteinExistence type="predicted"/>
<dbReference type="eggNOG" id="ENOG5030XF6">
    <property type="taxonomic scope" value="Bacteria"/>
</dbReference>
<evidence type="ECO:0000313" key="2">
    <source>
        <dbReference type="Proteomes" id="UP000019155"/>
    </source>
</evidence>
<dbReference type="EMBL" id="AZMV01000007">
    <property type="protein sequence ID" value="ETY70986.1"/>
    <property type="molecule type" value="Genomic_DNA"/>
</dbReference>
<dbReference type="Proteomes" id="UP000019155">
    <property type="component" value="Unassembled WGS sequence"/>
</dbReference>
<dbReference type="AlphaFoldDB" id="W4N928"/>